<accession>A0ABS6VVZ1</accession>
<dbReference type="EMBL" id="JAHWDQ010000006">
    <property type="protein sequence ID" value="MBW2942525.1"/>
    <property type="molecule type" value="Genomic_DNA"/>
</dbReference>
<feature type="chain" id="PRO_5046151583" evidence="1">
    <location>
        <begin position="20"/>
        <end position="178"/>
    </location>
</feature>
<dbReference type="PROSITE" id="PS51257">
    <property type="entry name" value="PROKAR_LIPOPROTEIN"/>
    <property type="match status" value="1"/>
</dbReference>
<evidence type="ECO:0000256" key="1">
    <source>
        <dbReference type="SAM" id="SignalP"/>
    </source>
</evidence>
<feature type="signal peptide" evidence="1">
    <location>
        <begin position="1"/>
        <end position="19"/>
    </location>
</feature>
<name>A0ABS6VVZ1_9GAMM</name>
<proteinExistence type="predicted"/>
<keyword evidence="3" id="KW-1185">Reference proteome</keyword>
<gene>
    <name evidence="2" type="ORF">KXJ70_17135</name>
</gene>
<keyword evidence="1" id="KW-0732">Signal</keyword>
<reference evidence="2" key="1">
    <citation type="submission" date="2021-07" db="EMBL/GenBank/DDBJ databases">
        <title>Zhongshania sp. CAU 1632 isolated from seawater.</title>
        <authorList>
            <person name="Kim W."/>
        </authorList>
    </citation>
    <scope>NUCLEOTIDE SEQUENCE</scope>
    <source>
        <strain evidence="2">CAU 1632</strain>
    </source>
</reference>
<protein>
    <submittedName>
        <fullName evidence="2">Uncharacterized protein</fullName>
    </submittedName>
</protein>
<organism evidence="2 3">
    <name type="scientific">Zhongshania aquimaris</name>
    <dbReference type="NCBI Taxonomy" id="2857107"/>
    <lineage>
        <taxon>Bacteria</taxon>
        <taxon>Pseudomonadati</taxon>
        <taxon>Pseudomonadota</taxon>
        <taxon>Gammaproteobacteria</taxon>
        <taxon>Cellvibrionales</taxon>
        <taxon>Spongiibacteraceae</taxon>
        <taxon>Zhongshania</taxon>
    </lineage>
</organism>
<dbReference type="Proteomes" id="UP001166291">
    <property type="component" value="Unassembled WGS sequence"/>
</dbReference>
<sequence length="178" mass="19381">MPRMIVLLAVMLFAVSGCASFNDAMTPSLSVQQDQFDGSLIITQPPVSAASGLSEGWHSLVFQWSNKFPSVVFLEVGVSGITNIMGVTFNVDGQIIENIKDASALTKYGDWSTRRLVMPISDFLKVAQGNDVKMKVMQIDTYSVSSFGFSNSDAIVNKKFGPFIQKLKEQSALPKTTS</sequence>
<evidence type="ECO:0000313" key="3">
    <source>
        <dbReference type="Proteomes" id="UP001166291"/>
    </source>
</evidence>
<dbReference type="RefSeq" id="WP_219044772.1">
    <property type="nucleotide sequence ID" value="NZ_JAHWDQ010000006.1"/>
</dbReference>
<comment type="caution">
    <text evidence="2">The sequence shown here is derived from an EMBL/GenBank/DDBJ whole genome shotgun (WGS) entry which is preliminary data.</text>
</comment>
<evidence type="ECO:0000313" key="2">
    <source>
        <dbReference type="EMBL" id="MBW2942525.1"/>
    </source>
</evidence>